<evidence type="ECO:0000313" key="10">
    <source>
        <dbReference type="Proteomes" id="UP000261540"/>
    </source>
</evidence>
<evidence type="ECO:0000256" key="7">
    <source>
        <dbReference type="SAM" id="MobiDB-lite"/>
    </source>
</evidence>
<dbReference type="Ensembl" id="ENSPKIT00000025854.1">
    <property type="protein sequence ID" value="ENSPKIP00000001919.1"/>
    <property type="gene ID" value="ENSPKIG00000020030.1"/>
</dbReference>
<dbReference type="PANTHER" id="PTHR23037">
    <property type="entry name" value="CYTOKINE RECEPTOR"/>
    <property type="match status" value="1"/>
</dbReference>
<keyword evidence="5 8" id="KW-0472">Membrane</keyword>
<evidence type="ECO:0000256" key="6">
    <source>
        <dbReference type="ARBA" id="ARBA00023170"/>
    </source>
</evidence>
<dbReference type="Gene3D" id="2.60.40.10">
    <property type="entry name" value="Immunoglobulins"/>
    <property type="match status" value="1"/>
</dbReference>
<dbReference type="Proteomes" id="UP000261540">
    <property type="component" value="Unplaced"/>
</dbReference>
<feature type="transmembrane region" description="Helical" evidence="8">
    <location>
        <begin position="105"/>
        <end position="125"/>
    </location>
</feature>
<proteinExistence type="predicted"/>
<dbReference type="InterPro" id="IPR013783">
    <property type="entry name" value="Ig-like_fold"/>
</dbReference>
<dbReference type="GO" id="GO:0004896">
    <property type="term" value="F:cytokine receptor activity"/>
    <property type="evidence" value="ECO:0007669"/>
    <property type="project" value="InterPro"/>
</dbReference>
<dbReference type="AlphaFoldDB" id="A0A3B3Q7Z0"/>
<reference evidence="9" key="1">
    <citation type="submission" date="2025-05" db="UniProtKB">
        <authorList>
            <consortium name="Ensembl"/>
        </authorList>
    </citation>
    <scope>IDENTIFICATION</scope>
</reference>
<evidence type="ECO:0000256" key="5">
    <source>
        <dbReference type="ARBA" id="ARBA00023136"/>
    </source>
</evidence>
<evidence type="ECO:0000256" key="1">
    <source>
        <dbReference type="ARBA" id="ARBA00004167"/>
    </source>
</evidence>
<keyword evidence="2 8" id="KW-0812">Transmembrane</keyword>
<dbReference type="PROSITE" id="PS01355">
    <property type="entry name" value="HEMATOPO_REC_S_F1"/>
    <property type="match status" value="1"/>
</dbReference>
<feature type="compositionally biased region" description="Polar residues" evidence="7">
    <location>
        <begin position="243"/>
        <end position="263"/>
    </location>
</feature>
<evidence type="ECO:0000256" key="8">
    <source>
        <dbReference type="SAM" id="Phobius"/>
    </source>
</evidence>
<dbReference type="PANTHER" id="PTHR23037:SF27">
    <property type="entry name" value="INTERLEUKIN-7 RECEPTOR SUBUNIT ALPHA"/>
    <property type="match status" value="1"/>
</dbReference>
<dbReference type="GO" id="GO:0046427">
    <property type="term" value="P:positive regulation of receptor signaling pathway via JAK-STAT"/>
    <property type="evidence" value="ECO:0007669"/>
    <property type="project" value="TreeGrafter"/>
</dbReference>
<dbReference type="STRING" id="1676925.ENSPKIP00000001919"/>
<evidence type="ECO:0000313" key="9">
    <source>
        <dbReference type="Ensembl" id="ENSPKIP00000001939.1"/>
    </source>
</evidence>
<dbReference type="GeneTree" id="ENSGT01120000271963"/>
<dbReference type="InterPro" id="IPR036116">
    <property type="entry name" value="FN3_sf"/>
</dbReference>
<evidence type="ECO:0000256" key="3">
    <source>
        <dbReference type="ARBA" id="ARBA00022729"/>
    </source>
</evidence>
<keyword evidence="4 8" id="KW-1133">Transmembrane helix</keyword>
<keyword evidence="10" id="KW-1185">Reference proteome</keyword>
<keyword evidence="3" id="KW-0732">Signal</keyword>
<sequence>MVSTTFVAKEWKAVVSIETGYKDDILENVLMREVKIKGHNRTYVVEQDELHIESRDILRENTQYCVKVRCKPNGHYFDGYWSDWSHWSKFHTPKGGSVGHQADQLHIYIVTVALFLLLLIAGVMVRHWYKDIKLIIWPIIPNPKHTLVQGYKPNKGPPVSFHPESFNDNCIQLIDQVEERRVTPDIPDMVGSYEVRRHSSGQRSMGPILRNSSANTGENHPMLQNKDNMEEDGLGTGRRMSASGINRNSETSGRSEANSNNNVPVPRRDEAYVTMSSFYKTQ</sequence>
<dbReference type="InterPro" id="IPR003531">
    <property type="entry name" value="Hempt_rcpt_S_F1_CS"/>
</dbReference>
<accession>A0A3B3Q7Z0</accession>
<protein>
    <recommendedName>
        <fullName evidence="11">Fibronectin type-III domain-containing protein</fullName>
    </recommendedName>
</protein>
<dbReference type="GO" id="GO:0009897">
    <property type="term" value="C:external side of plasma membrane"/>
    <property type="evidence" value="ECO:0007669"/>
    <property type="project" value="TreeGrafter"/>
</dbReference>
<dbReference type="GO" id="GO:0030097">
    <property type="term" value="P:hemopoiesis"/>
    <property type="evidence" value="ECO:0007669"/>
    <property type="project" value="TreeGrafter"/>
</dbReference>
<evidence type="ECO:0008006" key="11">
    <source>
        <dbReference type="Google" id="ProtNLM"/>
    </source>
</evidence>
<feature type="region of interest" description="Disordered" evidence="7">
    <location>
        <begin position="200"/>
        <end position="269"/>
    </location>
</feature>
<comment type="subcellular location">
    <subcellularLocation>
        <location evidence="1">Membrane</location>
        <topology evidence="1">Single-pass membrane protein</topology>
    </subcellularLocation>
</comment>
<dbReference type="Ensembl" id="ENSPKIT00000025874.1">
    <property type="protein sequence ID" value="ENSPKIP00000001939.1"/>
    <property type="gene ID" value="ENSPKIG00000020030.1"/>
</dbReference>
<evidence type="ECO:0000256" key="2">
    <source>
        <dbReference type="ARBA" id="ARBA00022692"/>
    </source>
</evidence>
<dbReference type="SUPFAM" id="SSF49265">
    <property type="entry name" value="Fibronectin type III"/>
    <property type="match status" value="1"/>
</dbReference>
<name>A0A3B3Q7Z0_9TELE</name>
<keyword evidence="6" id="KW-0675">Receptor</keyword>
<organism evidence="9 10">
    <name type="scientific">Paramormyrops kingsleyae</name>
    <dbReference type="NCBI Taxonomy" id="1676925"/>
    <lineage>
        <taxon>Eukaryota</taxon>
        <taxon>Metazoa</taxon>
        <taxon>Chordata</taxon>
        <taxon>Craniata</taxon>
        <taxon>Vertebrata</taxon>
        <taxon>Euteleostomi</taxon>
        <taxon>Actinopterygii</taxon>
        <taxon>Neopterygii</taxon>
        <taxon>Teleostei</taxon>
        <taxon>Osteoglossocephala</taxon>
        <taxon>Osteoglossomorpha</taxon>
        <taxon>Osteoglossiformes</taxon>
        <taxon>Mormyridae</taxon>
        <taxon>Paramormyrops</taxon>
    </lineage>
</organism>
<evidence type="ECO:0000256" key="4">
    <source>
        <dbReference type="ARBA" id="ARBA00022989"/>
    </source>
</evidence>